<evidence type="ECO:0000313" key="2">
    <source>
        <dbReference type="Proteomes" id="UP000789390"/>
    </source>
</evidence>
<accession>A0A8J2S124</accession>
<comment type="caution">
    <text evidence="1">The sequence shown here is derived from an EMBL/GenBank/DDBJ whole genome shotgun (WGS) entry which is preliminary data.</text>
</comment>
<dbReference type="OrthoDB" id="6378588at2759"/>
<protein>
    <submittedName>
        <fullName evidence="1">Uncharacterized protein</fullName>
    </submittedName>
</protein>
<organism evidence="1 2">
    <name type="scientific">Daphnia galeata</name>
    <dbReference type="NCBI Taxonomy" id="27404"/>
    <lineage>
        <taxon>Eukaryota</taxon>
        <taxon>Metazoa</taxon>
        <taxon>Ecdysozoa</taxon>
        <taxon>Arthropoda</taxon>
        <taxon>Crustacea</taxon>
        <taxon>Branchiopoda</taxon>
        <taxon>Diplostraca</taxon>
        <taxon>Cladocera</taxon>
        <taxon>Anomopoda</taxon>
        <taxon>Daphniidae</taxon>
        <taxon>Daphnia</taxon>
    </lineage>
</organism>
<keyword evidence="2" id="KW-1185">Reference proteome</keyword>
<sequence length="132" mass="14942">MHKAAESNPQPLRRTHAAEDAFNSSLDPKLWVHNLSAIALDIDNTLFRFRNHLQYFESDFEVLLESEKKNNPGEVVIQSENGERRVLRSTPDWTEEAINGDHLWMPTSASGDLCHVLDQDCTGKAAHSPFKS</sequence>
<name>A0A8J2S124_9CRUS</name>
<reference evidence="1" key="1">
    <citation type="submission" date="2021-11" db="EMBL/GenBank/DDBJ databases">
        <authorList>
            <person name="Schell T."/>
        </authorList>
    </citation>
    <scope>NUCLEOTIDE SEQUENCE</scope>
    <source>
        <strain evidence="1">M5</strain>
    </source>
</reference>
<dbReference type="EMBL" id="CAKKLH010000305">
    <property type="protein sequence ID" value="CAH0110723.1"/>
    <property type="molecule type" value="Genomic_DNA"/>
</dbReference>
<proteinExistence type="predicted"/>
<dbReference type="AlphaFoldDB" id="A0A8J2S124"/>
<dbReference type="Proteomes" id="UP000789390">
    <property type="component" value="Unassembled WGS sequence"/>
</dbReference>
<gene>
    <name evidence="1" type="ORF">DGAL_LOCUS14316</name>
</gene>
<evidence type="ECO:0000313" key="1">
    <source>
        <dbReference type="EMBL" id="CAH0110723.1"/>
    </source>
</evidence>